<feature type="region of interest" description="Disordered" evidence="2">
    <location>
        <begin position="1"/>
        <end position="88"/>
    </location>
</feature>
<feature type="region of interest" description="Disordered" evidence="2">
    <location>
        <begin position="198"/>
        <end position="218"/>
    </location>
</feature>
<dbReference type="Pfam" id="PF25430">
    <property type="entry name" value="DDX23"/>
    <property type="match status" value="1"/>
</dbReference>
<protein>
    <submittedName>
        <fullName evidence="4">DDX23 isoform 9</fullName>
    </submittedName>
</protein>
<accession>A0A2J8LQ75</accession>
<comment type="catalytic activity">
    <reaction evidence="1">
        <text>ATP + H2O = ADP + phosphate + H(+)</text>
        <dbReference type="Rhea" id="RHEA:13065"/>
        <dbReference type="ChEBI" id="CHEBI:15377"/>
        <dbReference type="ChEBI" id="CHEBI:15378"/>
        <dbReference type="ChEBI" id="CHEBI:30616"/>
        <dbReference type="ChEBI" id="CHEBI:43474"/>
        <dbReference type="ChEBI" id="CHEBI:456216"/>
        <dbReference type="EC" id="3.6.4.13"/>
    </reaction>
</comment>
<organism evidence="4 5">
    <name type="scientific">Pan troglodytes</name>
    <name type="common">Chimpanzee</name>
    <dbReference type="NCBI Taxonomy" id="9598"/>
    <lineage>
        <taxon>Eukaryota</taxon>
        <taxon>Metazoa</taxon>
        <taxon>Chordata</taxon>
        <taxon>Craniata</taxon>
        <taxon>Vertebrata</taxon>
        <taxon>Euteleostomi</taxon>
        <taxon>Mammalia</taxon>
        <taxon>Eutheria</taxon>
        <taxon>Euarchontoglires</taxon>
        <taxon>Primates</taxon>
        <taxon>Haplorrhini</taxon>
        <taxon>Catarrhini</taxon>
        <taxon>Hominidae</taxon>
        <taxon>Pan</taxon>
    </lineage>
</organism>
<dbReference type="Proteomes" id="UP000236370">
    <property type="component" value="Unassembled WGS sequence"/>
</dbReference>
<feature type="compositionally biased region" description="Basic and acidic residues" evidence="2">
    <location>
        <begin position="1"/>
        <end position="70"/>
    </location>
</feature>
<evidence type="ECO:0000259" key="3">
    <source>
        <dbReference type="Pfam" id="PF25430"/>
    </source>
</evidence>
<feature type="domain" description="PRP28/DDX23-like helical" evidence="3">
    <location>
        <begin position="116"/>
        <end position="141"/>
    </location>
</feature>
<comment type="caution">
    <text evidence="4">The sequence shown here is derived from an EMBL/GenBank/DDBJ whole genome shotgun (WGS) entry which is preliminary data.</text>
</comment>
<dbReference type="InterPro" id="IPR057479">
    <property type="entry name" value="PRP28/DDX23-like_helical"/>
</dbReference>
<sequence>AEAKPKFLSKAEREADALKRRQQEVEERQRMLEEERKKRKQFQDLGRKMLEDPQERERRERRERMERETNGNEDEEGRQKIREEKDKSKELHAIKERYLGGIKKRRRTRHLNDRKFVFEWDASEDTSIDYNPLYKERHHPHQEAPGRDHLCLTQHSSCGLRASPKLPDACFSEPSHPSFQVLTLGIWGLRKTIQLPSPDPQVRRPACGAAKGEDDAVGGRESKLPQLLGPVLPFFALGLHWAISSCQAMGAASWHCSPD</sequence>
<gene>
    <name evidence="4" type="ORF">CK820_G0026900</name>
</gene>
<evidence type="ECO:0000256" key="1">
    <source>
        <dbReference type="ARBA" id="ARBA00047984"/>
    </source>
</evidence>
<evidence type="ECO:0000313" key="5">
    <source>
        <dbReference type="Proteomes" id="UP000236370"/>
    </source>
</evidence>
<evidence type="ECO:0000313" key="4">
    <source>
        <dbReference type="EMBL" id="PNI49409.1"/>
    </source>
</evidence>
<dbReference type="GO" id="GO:0003724">
    <property type="term" value="F:RNA helicase activity"/>
    <property type="evidence" value="ECO:0007669"/>
    <property type="project" value="UniProtKB-EC"/>
</dbReference>
<proteinExistence type="predicted"/>
<feature type="compositionally biased region" description="Basic and acidic residues" evidence="2">
    <location>
        <begin position="77"/>
        <end position="88"/>
    </location>
</feature>
<dbReference type="AlphaFoldDB" id="A0A2J8LQ75"/>
<feature type="non-terminal residue" evidence="4">
    <location>
        <position position="1"/>
    </location>
</feature>
<name>A0A2J8LQ75_PANTR</name>
<dbReference type="EMBL" id="NBAG03000280">
    <property type="protein sequence ID" value="PNI49409.1"/>
    <property type="molecule type" value="Genomic_DNA"/>
</dbReference>
<reference evidence="4 5" key="1">
    <citation type="submission" date="2017-12" db="EMBL/GenBank/DDBJ databases">
        <title>High-resolution comparative analysis of great ape genomes.</title>
        <authorList>
            <person name="Pollen A."/>
            <person name="Hastie A."/>
            <person name="Hormozdiari F."/>
            <person name="Dougherty M."/>
            <person name="Liu R."/>
            <person name="Chaisson M."/>
            <person name="Hoppe E."/>
            <person name="Hill C."/>
            <person name="Pang A."/>
            <person name="Hillier L."/>
            <person name="Baker C."/>
            <person name="Armstrong J."/>
            <person name="Shendure J."/>
            <person name="Paten B."/>
            <person name="Wilson R."/>
            <person name="Chao H."/>
            <person name="Schneider V."/>
            <person name="Ventura M."/>
            <person name="Kronenberg Z."/>
            <person name="Murali S."/>
            <person name="Gordon D."/>
            <person name="Cantsilieris S."/>
            <person name="Munson K."/>
            <person name="Nelson B."/>
            <person name="Raja A."/>
            <person name="Underwood J."/>
            <person name="Diekhans M."/>
            <person name="Fiddes I."/>
            <person name="Haussler D."/>
            <person name="Eichler E."/>
        </authorList>
    </citation>
    <scope>NUCLEOTIDE SEQUENCE [LARGE SCALE GENOMIC DNA]</scope>
    <source>
        <strain evidence="4">Yerkes chimp pedigree #C0471</strain>
    </source>
</reference>
<evidence type="ECO:0000256" key="2">
    <source>
        <dbReference type="SAM" id="MobiDB-lite"/>
    </source>
</evidence>